<dbReference type="OrthoDB" id="681064at2759"/>
<accession>A0A835EFN4</accession>
<dbReference type="Pfam" id="PF07762">
    <property type="entry name" value="DUF1618"/>
    <property type="match status" value="1"/>
</dbReference>
<dbReference type="PANTHER" id="PTHR33074">
    <property type="entry name" value="EXPRESSED PROTEIN-RELATED"/>
    <property type="match status" value="1"/>
</dbReference>
<evidence type="ECO:0000313" key="2">
    <source>
        <dbReference type="EMBL" id="KAF8690059.1"/>
    </source>
</evidence>
<evidence type="ECO:0000259" key="1">
    <source>
        <dbReference type="Pfam" id="PF07762"/>
    </source>
</evidence>
<name>A0A835EFN4_9POAL</name>
<evidence type="ECO:0000313" key="3">
    <source>
        <dbReference type="Proteomes" id="UP000636709"/>
    </source>
</evidence>
<dbReference type="Proteomes" id="UP000636709">
    <property type="component" value="Unassembled WGS sequence"/>
</dbReference>
<reference evidence="2" key="1">
    <citation type="submission" date="2020-07" db="EMBL/GenBank/DDBJ databases">
        <title>Genome sequence and genetic diversity analysis of an under-domesticated orphan crop, white fonio (Digitaria exilis).</title>
        <authorList>
            <person name="Bennetzen J.L."/>
            <person name="Chen S."/>
            <person name="Ma X."/>
            <person name="Wang X."/>
            <person name="Yssel A.E.J."/>
            <person name="Chaluvadi S.R."/>
            <person name="Johnson M."/>
            <person name="Gangashetty P."/>
            <person name="Hamidou F."/>
            <person name="Sanogo M.D."/>
            <person name="Zwaenepoel A."/>
            <person name="Wallace J."/>
            <person name="Van De Peer Y."/>
            <person name="Van Deynze A."/>
        </authorList>
    </citation>
    <scope>NUCLEOTIDE SEQUENCE</scope>
    <source>
        <tissue evidence="2">Leaves</tissue>
    </source>
</reference>
<keyword evidence="3" id="KW-1185">Reference proteome</keyword>
<feature type="domain" description="DUF1618" evidence="1">
    <location>
        <begin position="207"/>
        <end position="365"/>
    </location>
</feature>
<proteinExistence type="predicted"/>
<dbReference type="PANTHER" id="PTHR33074:SF139">
    <property type="entry name" value="OS09G0567000 PROTEIN"/>
    <property type="match status" value="1"/>
</dbReference>
<sequence>MFVLPKYLAKLHEATLHPPASLPQDDDAVAAGIPLVLLDLEAYVADIRNHTTAYSYTEQRHTKIQVTFCLAPPPRVSFLSVFCPGKDHTMFPMEPDILAMDENLVLLHAVVGPEDTIYKERNLFIYQADGDKDGGTSLHRLPSPPGHQTHRVAALFVYNSKTEAWTVSLVSVDEQQKQQQQQPGDRFLHFNSKVISIGGEAGTMGFVDLFRGILLCDVLTSDPKLRYIPLPKPIWSGNDLSCDARLHRDIAVVKDHIKYVELQVRWKTDRDTGDEDRYHTDGWTARTFSIPVVTAGSVSAASYDAEDWSKECDIKSSDEIDVKDNPSFDILPRPLDKQGRALPPFKSVIVCQPTLSLGDHDNPVYFMVKDVPGDDKGWVISICMKGKKLLGAAEFAAKRTDVATFTYVHSKISNYLIGAAGTYGDNILPVHL</sequence>
<dbReference type="AlphaFoldDB" id="A0A835EFN4"/>
<comment type="caution">
    <text evidence="2">The sequence shown here is derived from an EMBL/GenBank/DDBJ whole genome shotgun (WGS) entry which is preliminary data.</text>
</comment>
<dbReference type="InterPro" id="IPR011676">
    <property type="entry name" value="DUF1618"/>
</dbReference>
<gene>
    <name evidence="2" type="ORF">HU200_041420</name>
</gene>
<dbReference type="EMBL" id="JACEFO010001994">
    <property type="protein sequence ID" value="KAF8690059.1"/>
    <property type="molecule type" value="Genomic_DNA"/>
</dbReference>
<organism evidence="2 3">
    <name type="scientific">Digitaria exilis</name>
    <dbReference type="NCBI Taxonomy" id="1010633"/>
    <lineage>
        <taxon>Eukaryota</taxon>
        <taxon>Viridiplantae</taxon>
        <taxon>Streptophyta</taxon>
        <taxon>Embryophyta</taxon>
        <taxon>Tracheophyta</taxon>
        <taxon>Spermatophyta</taxon>
        <taxon>Magnoliopsida</taxon>
        <taxon>Liliopsida</taxon>
        <taxon>Poales</taxon>
        <taxon>Poaceae</taxon>
        <taxon>PACMAD clade</taxon>
        <taxon>Panicoideae</taxon>
        <taxon>Panicodae</taxon>
        <taxon>Paniceae</taxon>
        <taxon>Anthephorinae</taxon>
        <taxon>Digitaria</taxon>
    </lineage>
</organism>
<protein>
    <recommendedName>
        <fullName evidence="1">DUF1618 domain-containing protein</fullName>
    </recommendedName>
</protein>